<dbReference type="OrthoDB" id="9807064at2"/>
<dbReference type="Proteomes" id="UP000231644">
    <property type="component" value="Unassembled WGS sequence"/>
</dbReference>
<dbReference type="Gene3D" id="3.30.930.10">
    <property type="entry name" value="Bira Bifunctional Protein, Domain 2"/>
    <property type="match status" value="1"/>
</dbReference>
<dbReference type="PANTHER" id="PTHR12835">
    <property type="entry name" value="BIOTIN PROTEIN LIGASE"/>
    <property type="match status" value="1"/>
</dbReference>
<dbReference type="AlphaFoldDB" id="A0A1I1MTY3"/>
<dbReference type="InterPro" id="IPR003142">
    <property type="entry name" value="BPL_C"/>
</dbReference>
<dbReference type="EMBL" id="FOLX01000001">
    <property type="protein sequence ID" value="SFC86658.1"/>
    <property type="molecule type" value="Genomic_DNA"/>
</dbReference>
<gene>
    <name evidence="6" type="ORF">SAMN05421762_2497</name>
</gene>
<keyword evidence="2" id="KW-0092">Biotin</keyword>
<protein>
    <recommendedName>
        <fullName evidence="3">biotin--[biotin carboxyl-carrier protein] ligase</fullName>
        <ecNumber evidence="3">6.3.4.15</ecNumber>
    </recommendedName>
</protein>
<evidence type="ECO:0000256" key="2">
    <source>
        <dbReference type="ARBA" id="ARBA00023267"/>
    </source>
</evidence>
<dbReference type="GO" id="GO:0004077">
    <property type="term" value="F:biotin--[biotin carboxyl-carrier protein] ligase activity"/>
    <property type="evidence" value="ECO:0007669"/>
    <property type="project" value="UniProtKB-EC"/>
</dbReference>
<dbReference type="PROSITE" id="PS51733">
    <property type="entry name" value="BPL_LPL_CATALYTIC"/>
    <property type="match status" value="1"/>
</dbReference>
<evidence type="ECO:0000259" key="5">
    <source>
        <dbReference type="PROSITE" id="PS51733"/>
    </source>
</evidence>
<dbReference type="PANTHER" id="PTHR12835:SF5">
    <property type="entry name" value="BIOTIN--PROTEIN LIGASE"/>
    <property type="match status" value="1"/>
</dbReference>
<proteinExistence type="predicted"/>
<keyword evidence="1 6" id="KW-0436">Ligase</keyword>
<dbReference type="Gene3D" id="2.30.30.100">
    <property type="match status" value="1"/>
</dbReference>
<comment type="catalytic activity">
    <reaction evidence="4">
        <text>biotin + L-lysyl-[protein] + ATP = N(6)-biotinyl-L-lysyl-[protein] + AMP + diphosphate + H(+)</text>
        <dbReference type="Rhea" id="RHEA:11756"/>
        <dbReference type="Rhea" id="RHEA-COMP:9752"/>
        <dbReference type="Rhea" id="RHEA-COMP:10505"/>
        <dbReference type="ChEBI" id="CHEBI:15378"/>
        <dbReference type="ChEBI" id="CHEBI:29969"/>
        <dbReference type="ChEBI" id="CHEBI:30616"/>
        <dbReference type="ChEBI" id="CHEBI:33019"/>
        <dbReference type="ChEBI" id="CHEBI:57586"/>
        <dbReference type="ChEBI" id="CHEBI:83144"/>
        <dbReference type="ChEBI" id="CHEBI:456215"/>
        <dbReference type="EC" id="6.3.4.15"/>
    </reaction>
</comment>
<dbReference type="InterPro" id="IPR045864">
    <property type="entry name" value="aa-tRNA-synth_II/BPL/LPL"/>
</dbReference>
<reference evidence="6 7" key="1">
    <citation type="submission" date="2016-10" db="EMBL/GenBank/DDBJ databases">
        <authorList>
            <person name="de Groot N.N."/>
        </authorList>
    </citation>
    <scope>NUCLEOTIDE SEQUENCE [LARGE SCALE GENOMIC DNA]</scope>
    <source>
        <strain evidence="6 7">DSM 29619</strain>
    </source>
</reference>
<dbReference type="RefSeq" id="WP_093447581.1">
    <property type="nucleotide sequence ID" value="NZ_FNZG01000001.1"/>
</dbReference>
<dbReference type="SUPFAM" id="SSF55681">
    <property type="entry name" value="Class II aaRS and biotin synthetases"/>
    <property type="match status" value="1"/>
</dbReference>
<evidence type="ECO:0000313" key="6">
    <source>
        <dbReference type="EMBL" id="SFC86658.1"/>
    </source>
</evidence>
<dbReference type="NCBIfam" id="TIGR00121">
    <property type="entry name" value="birA_ligase"/>
    <property type="match status" value="1"/>
</dbReference>
<dbReference type="Pfam" id="PF03099">
    <property type="entry name" value="BPL_LplA_LipB"/>
    <property type="match status" value="1"/>
</dbReference>
<dbReference type="InterPro" id="IPR004143">
    <property type="entry name" value="BPL_LPL_catalytic"/>
</dbReference>
<keyword evidence="7" id="KW-1185">Reference proteome</keyword>
<dbReference type="CDD" id="cd16442">
    <property type="entry name" value="BPL"/>
    <property type="match status" value="1"/>
</dbReference>
<dbReference type="InterPro" id="IPR004408">
    <property type="entry name" value="Biotin_CoA_COase_ligase"/>
</dbReference>
<name>A0A1I1MTY3_9RHOB</name>
<feature type="domain" description="BPL/LPL catalytic" evidence="5">
    <location>
        <begin position="8"/>
        <end position="190"/>
    </location>
</feature>
<dbReference type="Pfam" id="PF02237">
    <property type="entry name" value="BPL_C"/>
    <property type="match status" value="1"/>
</dbReference>
<evidence type="ECO:0000313" key="7">
    <source>
        <dbReference type="Proteomes" id="UP000231644"/>
    </source>
</evidence>
<accession>A0A1I1MTY3</accession>
<dbReference type="GO" id="GO:0005737">
    <property type="term" value="C:cytoplasm"/>
    <property type="evidence" value="ECO:0007669"/>
    <property type="project" value="TreeGrafter"/>
</dbReference>
<dbReference type="EC" id="6.3.4.15" evidence="3"/>
<evidence type="ECO:0000256" key="4">
    <source>
        <dbReference type="ARBA" id="ARBA00047846"/>
    </source>
</evidence>
<organism evidence="6 7">
    <name type="scientific">Pseudooceanicola nitratireducens</name>
    <dbReference type="NCBI Taxonomy" id="517719"/>
    <lineage>
        <taxon>Bacteria</taxon>
        <taxon>Pseudomonadati</taxon>
        <taxon>Pseudomonadota</taxon>
        <taxon>Alphaproteobacteria</taxon>
        <taxon>Rhodobacterales</taxon>
        <taxon>Paracoccaceae</taxon>
        <taxon>Pseudooceanicola</taxon>
    </lineage>
</organism>
<evidence type="ECO:0000256" key="1">
    <source>
        <dbReference type="ARBA" id="ARBA00022598"/>
    </source>
</evidence>
<evidence type="ECO:0000256" key="3">
    <source>
        <dbReference type="ARBA" id="ARBA00024227"/>
    </source>
</evidence>
<sequence>MSNVLSWPQGHDRIVLESVDSTLNEAQRRHAAGVTRPTWILALDQTAARGRRGRPWAMPPGNFAANLILPTTDRPDRIALRSFTTALALFDACVLATGRPEGLSLKWPNDVLLNGGKLAGILLETLQSGGLVTAASIGIGVNLAAAPQPDQVEARALRPVALSEAGGDVTPEDFLTLLANAFDRYETQFVTYGFAPIRTAWLDRAAHLGDTITARTGAEEFQGVFDTIDDHGQLILSTPQGQRAVAAADIFF</sequence>
<dbReference type="STRING" id="517719.SAMN05421762_2497"/>